<dbReference type="Proteomes" id="UP000218811">
    <property type="component" value="Unassembled WGS sequence"/>
</dbReference>
<feature type="region of interest" description="Disordered" evidence="1">
    <location>
        <begin position="56"/>
        <end position="86"/>
    </location>
</feature>
<name>A0A2H3JMH3_WOLCO</name>
<proteinExistence type="predicted"/>
<sequence>MSVGSIVIWRHRLGLSVLLRPPQPIALCRASNDATEVERTNRFPYAMPARIPAGISHIRSSSAGRQRSLQTRRHHRRGVATEPSERPMTCVEQYIRDAIFDASSQRPGQAQPSTFCSRRAIRPTLAPTTASRAQLFLDPHSVSAMADSEPRPDDVTQALVFYAQEMYQYTFKRWSEVKKRIEGNVASFPAQSTPRK</sequence>
<accession>A0A2H3JMH3</accession>
<gene>
    <name evidence="2" type="ORF">WOLCODRAFT_150061</name>
</gene>
<evidence type="ECO:0000256" key="1">
    <source>
        <dbReference type="SAM" id="MobiDB-lite"/>
    </source>
</evidence>
<reference evidence="2 3" key="1">
    <citation type="journal article" date="2012" name="Science">
        <title>The Paleozoic origin of enzymatic lignin decomposition reconstructed from 31 fungal genomes.</title>
        <authorList>
            <person name="Floudas D."/>
            <person name="Binder M."/>
            <person name="Riley R."/>
            <person name="Barry K."/>
            <person name="Blanchette R.A."/>
            <person name="Henrissat B."/>
            <person name="Martinez A.T."/>
            <person name="Otillar R."/>
            <person name="Spatafora J.W."/>
            <person name="Yadav J.S."/>
            <person name="Aerts A."/>
            <person name="Benoit I."/>
            <person name="Boyd A."/>
            <person name="Carlson A."/>
            <person name="Copeland A."/>
            <person name="Coutinho P.M."/>
            <person name="de Vries R.P."/>
            <person name="Ferreira P."/>
            <person name="Findley K."/>
            <person name="Foster B."/>
            <person name="Gaskell J."/>
            <person name="Glotzer D."/>
            <person name="Gorecki P."/>
            <person name="Heitman J."/>
            <person name="Hesse C."/>
            <person name="Hori C."/>
            <person name="Igarashi K."/>
            <person name="Jurgens J.A."/>
            <person name="Kallen N."/>
            <person name="Kersten P."/>
            <person name="Kohler A."/>
            <person name="Kuees U."/>
            <person name="Kumar T.K.A."/>
            <person name="Kuo A."/>
            <person name="LaButti K."/>
            <person name="Larrondo L.F."/>
            <person name="Lindquist E."/>
            <person name="Ling A."/>
            <person name="Lombard V."/>
            <person name="Lucas S."/>
            <person name="Lundell T."/>
            <person name="Martin R."/>
            <person name="McLaughlin D.J."/>
            <person name="Morgenstern I."/>
            <person name="Morin E."/>
            <person name="Murat C."/>
            <person name="Nagy L.G."/>
            <person name="Nolan M."/>
            <person name="Ohm R.A."/>
            <person name="Patyshakuliyeva A."/>
            <person name="Rokas A."/>
            <person name="Ruiz-Duenas F.J."/>
            <person name="Sabat G."/>
            <person name="Salamov A."/>
            <person name="Samejima M."/>
            <person name="Schmutz J."/>
            <person name="Slot J.C."/>
            <person name="St John F."/>
            <person name="Stenlid J."/>
            <person name="Sun H."/>
            <person name="Sun S."/>
            <person name="Syed K."/>
            <person name="Tsang A."/>
            <person name="Wiebenga A."/>
            <person name="Young D."/>
            <person name="Pisabarro A."/>
            <person name="Eastwood D.C."/>
            <person name="Martin F."/>
            <person name="Cullen D."/>
            <person name="Grigoriev I.V."/>
            <person name="Hibbett D.S."/>
        </authorList>
    </citation>
    <scope>NUCLEOTIDE SEQUENCE [LARGE SCALE GENOMIC DNA]</scope>
    <source>
        <strain evidence="2 3">MD-104</strain>
    </source>
</reference>
<organism evidence="2 3">
    <name type="scientific">Wolfiporia cocos (strain MD-104)</name>
    <name type="common">Brown rot fungus</name>
    <dbReference type="NCBI Taxonomy" id="742152"/>
    <lineage>
        <taxon>Eukaryota</taxon>
        <taxon>Fungi</taxon>
        <taxon>Dikarya</taxon>
        <taxon>Basidiomycota</taxon>
        <taxon>Agaricomycotina</taxon>
        <taxon>Agaricomycetes</taxon>
        <taxon>Polyporales</taxon>
        <taxon>Phaeolaceae</taxon>
        <taxon>Wolfiporia</taxon>
    </lineage>
</organism>
<dbReference type="EMBL" id="KB468053">
    <property type="protein sequence ID" value="PCH40009.1"/>
    <property type="molecule type" value="Genomic_DNA"/>
</dbReference>
<evidence type="ECO:0000313" key="3">
    <source>
        <dbReference type="Proteomes" id="UP000218811"/>
    </source>
</evidence>
<keyword evidence="3" id="KW-1185">Reference proteome</keyword>
<dbReference type="AlphaFoldDB" id="A0A2H3JMH3"/>
<evidence type="ECO:0000313" key="2">
    <source>
        <dbReference type="EMBL" id="PCH40009.1"/>
    </source>
</evidence>
<feature type="compositionally biased region" description="Polar residues" evidence="1">
    <location>
        <begin position="58"/>
        <end position="69"/>
    </location>
</feature>
<protein>
    <submittedName>
        <fullName evidence="2">Uncharacterized protein</fullName>
    </submittedName>
</protein>